<dbReference type="PANTHER" id="PTHR47332:SF4">
    <property type="entry name" value="SET DOMAIN-CONTAINING PROTEIN 5"/>
    <property type="match status" value="1"/>
</dbReference>
<evidence type="ECO:0000259" key="1">
    <source>
        <dbReference type="PROSITE" id="PS50280"/>
    </source>
</evidence>
<dbReference type="EMBL" id="LUEZ02000012">
    <property type="protein sequence ID" value="RDB28336.1"/>
    <property type="molecule type" value="Genomic_DNA"/>
</dbReference>
<dbReference type="InterPro" id="IPR053185">
    <property type="entry name" value="SET_domain_protein"/>
</dbReference>
<proteinExistence type="predicted"/>
<reference evidence="2" key="1">
    <citation type="submission" date="2018-04" db="EMBL/GenBank/DDBJ databases">
        <title>Whole genome sequencing of Hypsizygus marmoreus.</title>
        <authorList>
            <person name="Choi I.-G."/>
            <person name="Min B."/>
            <person name="Kim J.-G."/>
            <person name="Kim S."/>
            <person name="Oh Y.-L."/>
            <person name="Kong W.-S."/>
            <person name="Park H."/>
            <person name="Jeong J."/>
            <person name="Song E.-S."/>
        </authorList>
    </citation>
    <scope>NUCLEOTIDE SEQUENCE [LARGE SCALE GENOMIC DNA]</scope>
    <source>
        <strain evidence="2">51987-8</strain>
    </source>
</reference>
<comment type="caution">
    <text evidence="2">The sequence shown here is derived from an EMBL/GenBank/DDBJ whole genome shotgun (WGS) entry which is preliminary data.</text>
</comment>
<dbReference type="SUPFAM" id="SSF82199">
    <property type="entry name" value="SET domain"/>
    <property type="match status" value="1"/>
</dbReference>
<accession>A0A369KBL3</accession>
<sequence length="410" mass="45683">MKHGFLNTKKAARWMDHCAQPGLTEASSQVVQTKVHSGNMKTAFLEEQNPEIPYVEQDEMRINDISDNAPIFVTIPSKTLTATLAECPDNWTECIFLGPKLKHVILDTPNFPSQVPIPPTTRCRLETTPTMGLGFFATSDMKMNDLIFAERPLVVKPQAPPMQTSIFVGMSAEQQRLAMMAEYEKVLEFMIKRMIPENRAALMALANSHTEDGSGPIHGVLRTNAFATSLGKDDGSGVSYSAVFDKLSRVNHSCVPNAVTKFDLASFSSSMCAIREIKTGEQIFIAYCDTGASTAARQRELKPYGFECSCRRCTDPESDGLHQRIIKSMGPLNYYTPTSDHAAVFAESVKWMKTIEAAGLQILHSYETHICAAMMASSKLGKMEDYLRYIQMRSEWNEAMHGKLLEHTML</sequence>
<dbReference type="SMART" id="SM00317">
    <property type="entry name" value="SET"/>
    <property type="match status" value="1"/>
</dbReference>
<dbReference type="InterPro" id="IPR001214">
    <property type="entry name" value="SET_dom"/>
</dbReference>
<dbReference type="CDD" id="cd20071">
    <property type="entry name" value="SET_SMYD"/>
    <property type="match status" value="1"/>
</dbReference>
<dbReference type="Gene3D" id="1.25.40.10">
    <property type="entry name" value="Tetratricopeptide repeat domain"/>
    <property type="match status" value="1"/>
</dbReference>
<dbReference type="InParanoid" id="A0A369KBL3"/>
<dbReference type="OrthoDB" id="5945798at2759"/>
<protein>
    <submittedName>
        <fullName evidence="2">SET domain-containing protein 5</fullName>
    </submittedName>
</protein>
<dbReference type="STRING" id="39966.A0A369KBL3"/>
<dbReference type="PANTHER" id="PTHR47332">
    <property type="entry name" value="SET DOMAIN-CONTAINING PROTEIN 5"/>
    <property type="match status" value="1"/>
</dbReference>
<dbReference type="InterPro" id="IPR046341">
    <property type="entry name" value="SET_dom_sf"/>
</dbReference>
<evidence type="ECO:0000313" key="2">
    <source>
        <dbReference type="EMBL" id="RDB28336.1"/>
    </source>
</evidence>
<gene>
    <name evidence="2" type="primary">set5_5</name>
    <name evidence="2" type="ORF">Hypma_001528</name>
</gene>
<dbReference type="AlphaFoldDB" id="A0A369KBL3"/>
<dbReference type="PROSITE" id="PS50280">
    <property type="entry name" value="SET"/>
    <property type="match status" value="1"/>
</dbReference>
<evidence type="ECO:0000313" key="3">
    <source>
        <dbReference type="Proteomes" id="UP000076154"/>
    </source>
</evidence>
<dbReference type="Pfam" id="PF00856">
    <property type="entry name" value="SET"/>
    <property type="match status" value="1"/>
</dbReference>
<dbReference type="Proteomes" id="UP000076154">
    <property type="component" value="Unassembled WGS sequence"/>
</dbReference>
<dbReference type="Gene3D" id="2.170.270.10">
    <property type="entry name" value="SET domain"/>
    <property type="match status" value="1"/>
</dbReference>
<name>A0A369KBL3_HYPMA</name>
<keyword evidence="3" id="KW-1185">Reference proteome</keyword>
<dbReference type="InterPro" id="IPR011990">
    <property type="entry name" value="TPR-like_helical_dom_sf"/>
</dbReference>
<feature type="domain" description="SET" evidence="1">
    <location>
        <begin position="123"/>
        <end position="288"/>
    </location>
</feature>
<organism evidence="2 3">
    <name type="scientific">Hypsizygus marmoreus</name>
    <name type="common">White beech mushroom</name>
    <name type="synonym">Agaricus marmoreus</name>
    <dbReference type="NCBI Taxonomy" id="39966"/>
    <lineage>
        <taxon>Eukaryota</taxon>
        <taxon>Fungi</taxon>
        <taxon>Dikarya</taxon>
        <taxon>Basidiomycota</taxon>
        <taxon>Agaricomycotina</taxon>
        <taxon>Agaricomycetes</taxon>
        <taxon>Agaricomycetidae</taxon>
        <taxon>Agaricales</taxon>
        <taxon>Tricholomatineae</taxon>
        <taxon>Lyophyllaceae</taxon>
        <taxon>Hypsizygus</taxon>
    </lineage>
</organism>